<evidence type="ECO:0000313" key="4">
    <source>
        <dbReference type="EMBL" id="KAG9396302.1"/>
    </source>
</evidence>
<evidence type="ECO:0000256" key="2">
    <source>
        <dbReference type="ARBA" id="ARBA00023054"/>
    </source>
</evidence>
<dbReference type="PANTHER" id="PTHR31978:SF1">
    <property type="entry name" value="INTRAFLAGELLAR TRANSPORT PROTEIN 20 HOMOLOG"/>
    <property type="match status" value="1"/>
</dbReference>
<dbReference type="OrthoDB" id="10254896at2759"/>
<sequence length="107" mass="12276">MENLGLFFDENNELRIIDPDKAEEAKQLVSEALSFVKDNESFIVTAKQILTFLTATSKQVEFEKRALWGTRIQHDVADTLANAELAKLDAQISEEKEYVAQLERFLR</sequence>
<protein>
    <submittedName>
        <fullName evidence="4">Intraflagellar transport or IFT</fullName>
    </submittedName>
</protein>
<dbReference type="PANTHER" id="PTHR31978">
    <property type="entry name" value="INTRAFLAGELLAR TRANSPORT PROTEIN 20 HOMOLOG"/>
    <property type="match status" value="1"/>
</dbReference>
<dbReference type="GO" id="GO:0097546">
    <property type="term" value="C:ciliary base"/>
    <property type="evidence" value="ECO:0007669"/>
    <property type="project" value="TreeGrafter"/>
</dbReference>
<keyword evidence="5" id="KW-1185">Reference proteome</keyword>
<dbReference type="AlphaFoldDB" id="A0A8J6BAP8"/>
<organism evidence="4 5">
    <name type="scientific">Carpediemonas membranifera</name>
    <dbReference type="NCBI Taxonomy" id="201153"/>
    <lineage>
        <taxon>Eukaryota</taxon>
        <taxon>Metamonada</taxon>
        <taxon>Carpediemonas-like organisms</taxon>
        <taxon>Carpediemonas</taxon>
    </lineage>
</organism>
<evidence type="ECO:0000256" key="1">
    <source>
        <dbReference type="ARBA" id="ARBA00004138"/>
    </source>
</evidence>
<evidence type="ECO:0000313" key="5">
    <source>
        <dbReference type="Proteomes" id="UP000717585"/>
    </source>
</evidence>
<dbReference type="GO" id="GO:0061512">
    <property type="term" value="P:protein localization to cilium"/>
    <property type="evidence" value="ECO:0007669"/>
    <property type="project" value="TreeGrafter"/>
</dbReference>
<reference evidence="4" key="1">
    <citation type="submission" date="2021-05" db="EMBL/GenBank/DDBJ databases">
        <title>A free-living protist that lacks canonical eukaryotic 1 DNA replication and segregation systems.</title>
        <authorList>
            <person name="Salas-Leiva D.E."/>
            <person name="Tromer E.C."/>
            <person name="Curtis B.A."/>
            <person name="Jerlstrom-Hultqvist J."/>
            <person name="Kolisko M."/>
            <person name="Yi Z."/>
            <person name="Salas-Leiva J.S."/>
            <person name="Gallot-Lavallee L."/>
            <person name="Kops G.J.P.L."/>
            <person name="Archibald J.M."/>
            <person name="Simpson A.G.B."/>
            <person name="Roger A.J."/>
        </authorList>
    </citation>
    <scope>NUCLEOTIDE SEQUENCE</scope>
    <source>
        <strain evidence="4">BICM</strain>
    </source>
</reference>
<proteinExistence type="predicted"/>
<comment type="subcellular location">
    <subcellularLocation>
        <location evidence="1">Cell projection</location>
        <location evidence="1">Cilium</location>
    </subcellularLocation>
</comment>
<dbReference type="GO" id="GO:0036064">
    <property type="term" value="C:ciliary basal body"/>
    <property type="evidence" value="ECO:0007669"/>
    <property type="project" value="TreeGrafter"/>
</dbReference>
<name>A0A8J6BAP8_9EUKA</name>
<evidence type="ECO:0000256" key="3">
    <source>
        <dbReference type="ARBA" id="ARBA00023273"/>
    </source>
</evidence>
<gene>
    <name evidence="4" type="ORF">J8273_2033</name>
</gene>
<accession>A0A8J6BAP8</accession>
<dbReference type="GO" id="GO:0030990">
    <property type="term" value="C:intraciliary transport particle"/>
    <property type="evidence" value="ECO:0007669"/>
    <property type="project" value="TreeGrafter"/>
</dbReference>
<dbReference type="Proteomes" id="UP000717585">
    <property type="component" value="Unassembled WGS sequence"/>
</dbReference>
<dbReference type="GO" id="GO:0005737">
    <property type="term" value="C:cytoplasm"/>
    <property type="evidence" value="ECO:0007669"/>
    <property type="project" value="TreeGrafter"/>
</dbReference>
<keyword evidence="2" id="KW-0175">Coiled coil</keyword>
<dbReference type="GO" id="GO:0097730">
    <property type="term" value="C:non-motile cilium"/>
    <property type="evidence" value="ECO:0007669"/>
    <property type="project" value="TreeGrafter"/>
</dbReference>
<keyword evidence="3" id="KW-0966">Cell projection</keyword>
<dbReference type="InterPro" id="IPR028172">
    <property type="entry name" value="FT20"/>
</dbReference>
<dbReference type="GO" id="GO:0060271">
    <property type="term" value="P:cilium assembly"/>
    <property type="evidence" value="ECO:0007669"/>
    <property type="project" value="TreeGrafter"/>
</dbReference>
<dbReference type="Pfam" id="PF14931">
    <property type="entry name" value="IFT20"/>
    <property type="match status" value="1"/>
</dbReference>
<dbReference type="EMBL" id="JAHDYR010000006">
    <property type="protein sequence ID" value="KAG9396302.1"/>
    <property type="molecule type" value="Genomic_DNA"/>
</dbReference>
<comment type="caution">
    <text evidence="4">The sequence shown here is derived from an EMBL/GenBank/DDBJ whole genome shotgun (WGS) entry which is preliminary data.</text>
</comment>